<dbReference type="InterPro" id="IPR036879">
    <property type="entry name" value="TF_MADSbox_sf"/>
</dbReference>
<feature type="domain" description="MADS-box" evidence="7">
    <location>
        <begin position="15"/>
        <end position="47"/>
    </location>
</feature>
<reference evidence="8" key="2">
    <citation type="journal article" date="2023" name="Plants (Basel)">
        <title>Annotation of the Turnera subulata (Passifloraceae) Draft Genome Reveals the S-Locus Evolved after the Divergence of Turneroideae from Passifloroideae in a Stepwise Manner.</title>
        <authorList>
            <person name="Henning P.M."/>
            <person name="Roalson E.H."/>
            <person name="Mir W."/>
            <person name="McCubbin A.G."/>
            <person name="Shore J.S."/>
        </authorList>
    </citation>
    <scope>NUCLEOTIDE SEQUENCE</scope>
    <source>
        <strain evidence="8">F60SS</strain>
    </source>
</reference>
<evidence type="ECO:0000256" key="2">
    <source>
        <dbReference type="ARBA" id="ARBA00023015"/>
    </source>
</evidence>
<feature type="compositionally biased region" description="Low complexity" evidence="6">
    <location>
        <begin position="99"/>
        <end position="110"/>
    </location>
</feature>
<keyword evidence="3" id="KW-0238">DNA-binding</keyword>
<evidence type="ECO:0000256" key="3">
    <source>
        <dbReference type="ARBA" id="ARBA00023125"/>
    </source>
</evidence>
<evidence type="ECO:0000256" key="6">
    <source>
        <dbReference type="SAM" id="MobiDB-lite"/>
    </source>
</evidence>
<evidence type="ECO:0000256" key="1">
    <source>
        <dbReference type="ARBA" id="ARBA00004123"/>
    </source>
</evidence>
<feature type="compositionally biased region" description="Basic residues" evidence="6">
    <location>
        <begin position="69"/>
        <end position="87"/>
    </location>
</feature>
<dbReference type="Gene3D" id="3.40.1810.10">
    <property type="entry name" value="Transcription factor, MADS-box"/>
    <property type="match status" value="1"/>
</dbReference>
<keyword evidence="4" id="KW-0804">Transcription</keyword>
<proteinExistence type="predicted"/>
<feature type="region of interest" description="Disordered" evidence="6">
    <location>
        <begin position="69"/>
        <end position="115"/>
    </location>
</feature>
<dbReference type="OrthoDB" id="833365at2759"/>
<dbReference type="Proteomes" id="UP001141552">
    <property type="component" value="Unassembled WGS sequence"/>
</dbReference>
<organism evidence="8 9">
    <name type="scientific">Turnera subulata</name>
    <dbReference type="NCBI Taxonomy" id="218843"/>
    <lineage>
        <taxon>Eukaryota</taxon>
        <taxon>Viridiplantae</taxon>
        <taxon>Streptophyta</taxon>
        <taxon>Embryophyta</taxon>
        <taxon>Tracheophyta</taxon>
        <taxon>Spermatophyta</taxon>
        <taxon>Magnoliopsida</taxon>
        <taxon>eudicotyledons</taxon>
        <taxon>Gunneridae</taxon>
        <taxon>Pentapetalae</taxon>
        <taxon>rosids</taxon>
        <taxon>fabids</taxon>
        <taxon>Malpighiales</taxon>
        <taxon>Passifloraceae</taxon>
        <taxon>Turnera</taxon>
    </lineage>
</organism>
<evidence type="ECO:0000313" key="8">
    <source>
        <dbReference type="EMBL" id="KAJ4827767.1"/>
    </source>
</evidence>
<evidence type="ECO:0000313" key="9">
    <source>
        <dbReference type="Proteomes" id="UP001141552"/>
    </source>
</evidence>
<dbReference type="AlphaFoldDB" id="A0A9Q0FCE7"/>
<dbReference type="Pfam" id="PF00319">
    <property type="entry name" value="SRF-TF"/>
    <property type="match status" value="1"/>
</dbReference>
<reference evidence="8" key="1">
    <citation type="submission" date="2022-02" db="EMBL/GenBank/DDBJ databases">
        <authorList>
            <person name="Henning P.M."/>
            <person name="McCubbin A.G."/>
            <person name="Shore J.S."/>
        </authorList>
    </citation>
    <scope>NUCLEOTIDE SEQUENCE</scope>
    <source>
        <strain evidence="8">F60SS</strain>
        <tissue evidence="8">Leaves</tissue>
    </source>
</reference>
<dbReference type="GO" id="GO:0046983">
    <property type="term" value="F:protein dimerization activity"/>
    <property type="evidence" value="ECO:0007669"/>
    <property type="project" value="InterPro"/>
</dbReference>
<keyword evidence="9" id="KW-1185">Reference proteome</keyword>
<evidence type="ECO:0000256" key="4">
    <source>
        <dbReference type="ARBA" id="ARBA00023163"/>
    </source>
</evidence>
<name>A0A9Q0FCE7_9ROSI</name>
<dbReference type="SUPFAM" id="SSF55455">
    <property type="entry name" value="SRF-like"/>
    <property type="match status" value="1"/>
</dbReference>
<dbReference type="GO" id="GO:0005634">
    <property type="term" value="C:nucleus"/>
    <property type="evidence" value="ECO:0007669"/>
    <property type="project" value="UniProtKB-SubCell"/>
</dbReference>
<comment type="subcellular location">
    <subcellularLocation>
        <location evidence="1">Nucleus</location>
    </subcellularLocation>
</comment>
<accession>A0A9Q0FCE7</accession>
<sequence>MGIPYAMDCRWTPRIATIKRKAEALSTLCGVDVGLVYYDDHGNLHTWPEDHHALKQTLTRYNALIQQRKQRRNQKKCGQNNKKRRRNTTLDDDDDVKAAAKASSTSAATTPDENDLLAECSSEDGSRFGKTTLNLIDFVGVDRSQLPGSSSYGEPTLKLIDFLGVEGSSQANTRDSSSDVTTQGSTITSQDSCVMLPEEGGGDIVSRGSKLLPWN</sequence>
<gene>
    <name evidence="8" type="ORF">Tsubulata_020868</name>
</gene>
<comment type="caution">
    <text evidence="8">The sequence shown here is derived from an EMBL/GenBank/DDBJ whole genome shotgun (WGS) entry which is preliminary data.</text>
</comment>
<evidence type="ECO:0000256" key="5">
    <source>
        <dbReference type="ARBA" id="ARBA00023242"/>
    </source>
</evidence>
<keyword evidence="2" id="KW-0805">Transcription regulation</keyword>
<dbReference type="GO" id="GO:0003677">
    <property type="term" value="F:DNA binding"/>
    <property type="evidence" value="ECO:0007669"/>
    <property type="project" value="UniProtKB-KW"/>
</dbReference>
<protein>
    <recommendedName>
        <fullName evidence="7">MADS-box domain-containing protein</fullName>
    </recommendedName>
</protein>
<dbReference type="InterPro" id="IPR002100">
    <property type="entry name" value="TF_MADSbox"/>
</dbReference>
<evidence type="ECO:0000259" key="7">
    <source>
        <dbReference type="Pfam" id="PF00319"/>
    </source>
</evidence>
<keyword evidence="5" id="KW-0539">Nucleus</keyword>
<dbReference type="EMBL" id="JAKUCV010006337">
    <property type="protein sequence ID" value="KAJ4827767.1"/>
    <property type="molecule type" value="Genomic_DNA"/>
</dbReference>